<dbReference type="VEuPathDB" id="MicrosporidiaDB:VCUG_00643"/>
<evidence type="ECO:0000313" key="3">
    <source>
        <dbReference type="Proteomes" id="UP000011081"/>
    </source>
</evidence>
<dbReference type="OrthoDB" id="10250900at2759"/>
<sequence>MKSRSMKEIADLRDAIKRENTAFRTNLMNELSTITHKKKKEIKALLHRKRKRLNDTKKEISTLLNDFDSKAIIADLNKKIEKFGAMIIKQQSALEKRITRIRKIKEASFSEIHAYLEELKGVQNKNMRSVDRQAAYIQKNIEKFTRDKDSAGDKLFYNMAKR</sequence>
<dbReference type="GeneID" id="19878528"/>
<dbReference type="Proteomes" id="UP000011081">
    <property type="component" value="Unassembled WGS sequence"/>
</dbReference>
<protein>
    <submittedName>
        <fullName evidence="2">Uncharacterized protein</fullName>
    </submittedName>
</protein>
<accession>L2GXC8</accession>
<dbReference type="AlphaFoldDB" id="L2GXC8"/>
<feature type="coiled-coil region" evidence="1">
    <location>
        <begin position="39"/>
        <end position="66"/>
    </location>
</feature>
<evidence type="ECO:0000313" key="2">
    <source>
        <dbReference type="EMBL" id="ELA47923.1"/>
    </source>
</evidence>
<reference evidence="3" key="1">
    <citation type="submission" date="2011-03" db="EMBL/GenBank/DDBJ databases">
        <title>The genome sequence of Vavraia culicis strain floridensis.</title>
        <authorList>
            <consortium name="The Broad Institute Genome Sequencing Platform"/>
            <person name="Cuomo C."/>
            <person name="Becnel J."/>
            <person name="Sanscrainte N."/>
            <person name="Young S.K."/>
            <person name="Zeng Q."/>
            <person name="Gargeya S."/>
            <person name="Fitzgerald M."/>
            <person name="Haas B."/>
            <person name="Abouelleil A."/>
            <person name="Alvarado L."/>
            <person name="Arachchi H.M."/>
            <person name="Berlin A."/>
            <person name="Chapman S.B."/>
            <person name="Gearin G."/>
            <person name="Goldberg J."/>
            <person name="Griggs A."/>
            <person name="Gujja S."/>
            <person name="Hansen M."/>
            <person name="Heiman D."/>
            <person name="Howarth C."/>
            <person name="Larimer J."/>
            <person name="Lui A."/>
            <person name="MacDonald P.J.P."/>
            <person name="McCowen C."/>
            <person name="Montmayeur A."/>
            <person name="Murphy C."/>
            <person name="Neiman D."/>
            <person name="Pearson M."/>
            <person name="Priest M."/>
            <person name="Roberts A."/>
            <person name="Saif S."/>
            <person name="Shea T."/>
            <person name="Sisk P."/>
            <person name="Stolte C."/>
            <person name="Sykes S."/>
            <person name="Wortman J."/>
            <person name="Nusbaum C."/>
            <person name="Birren B."/>
        </authorList>
    </citation>
    <scope>NUCLEOTIDE SEQUENCE [LARGE SCALE GENOMIC DNA]</scope>
    <source>
        <strain evidence="3">floridensis</strain>
    </source>
</reference>
<gene>
    <name evidence="2" type="ORF">VCUG_00643</name>
</gene>
<dbReference type="HOGENOM" id="CLU_1636609_0_0_1"/>
<evidence type="ECO:0000256" key="1">
    <source>
        <dbReference type="SAM" id="Coils"/>
    </source>
</evidence>
<dbReference type="EMBL" id="GL877410">
    <property type="protein sequence ID" value="ELA47923.1"/>
    <property type="molecule type" value="Genomic_DNA"/>
</dbReference>
<keyword evidence="3" id="KW-1185">Reference proteome</keyword>
<organism evidence="2 3">
    <name type="scientific">Vavraia culicis (isolate floridensis)</name>
    <name type="common">Microsporidian parasite</name>
    <dbReference type="NCBI Taxonomy" id="948595"/>
    <lineage>
        <taxon>Eukaryota</taxon>
        <taxon>Fungi</taxon>
        <taxon>Fungi incertae sedis</taxon>
        <taxon>Microsporidia</taxon>
        <taxon>Pleistophoridae</taxon>
        <taxon>Vavraia</taxon>
    </lineage>
</organism>
<keyword evidence="1" id="KW-0175">Coiled coil</keyword>
<proteinExistence type="predicted"/>
<name>L2GXC8_VAVCU</name>
<dbReference type="OMA" id="AFRTNLM"/>
<dbReference type="RefSeq" id="XP_008073664.1">
    <property type="nucleotide sequence ID" value="XM_008075473.1"/>
</dbReference>
<dbReference type="InParanoid" id="L2GXC8"/>